<evidence type="ECO:0000313" key="4">
    <source>
        <dbReference type="Proteomes" id="UP000014760"/>
    </source>
</evidence>
<dbReference type="EMBL" id="AMQN01011248">
    <property type="status" value="NOT_ANNOTATED_CDS"/>
    <property type="molecule type" value="Genomic_DNA"/>
</dbReference>
<evidence type="ECO:0000313" key="2">
    <source>
        <dbReference type="EMBL" id="ELT96622.1"/>
    </source>
</evidence>
<feature type="region of interest" description="Disordered" evidence="1">
    <location>
        <begin position="181"/>
        <end position="223"/>
    </location>
</feature>
<dbReference type="HOGENOM" id="CLU_1138949_0_0_1"/>
<reference evidence="2 4" key="2">
    <citation type="journal article" date="2013" name="Nature">
        <title>Insights into bilaterian evolution from three spiralian genomes.</title>
        <authorList>
            <person name="Simakov O."/>
            <person name="Marletaz F."/>
            <person name="Cho S.J."/>
            <person name="Edsinger-Gonzales E."/>
            <person name="Havlak P."/>
            <person name="Hellsten U."/>
            <person name="Kuo D.H."/>
            <person name="Larsson T."/>
            <person name="Lv J."/>
            <person name="Arendt D."/>
            <person name="Savage R."/>
            <person name="Osoegawa K."/>
            <person name="de Jong P."/>
            <person name="Grimwood J."/>
            <person name="Chapman J.A."/>
            <person name="Shapiro H."/>
            <person name="Aerts A."/>
            <person name="Otillar R.P."/>
            <person name="Terry A.Y."/>
            <person name="Boore J.L."/>
            <person name="Grigoriev I.V."/>
            <person name="Lindberg D.R."/>
            <person name="Seaver E.C."/>
            <person name="Weisblat D.A."/>
            <person name="Putnam N.H."/>
            <person name="Rokhsar D.S."/>
        </authorList>
    </citation>
    <scope>NUCLEOTIDE SEQUENCE</scope>
    <source>
        <strain evidence="2 4">I ESC-2004</strain>
    </source>
</reference>
<gene>
    <name evidence="2" type="ORF">CAPTEDRAFT_210437</name>
</gene>
<dbReference type="EMBL" id="KB308778">
    <property type="protein sequence ID" value="ELT96622.1"/>
    <property type="molecule type" value="Genomic_DNA"/>
</dbReference>
<name>R7TSN7_CAPTE</name>
<dbReference type="EnsemblMetazoa" id="CapteT210437">
    <property type="protein sequence ID" value="CapteP210437"/>
    <property type="gene ID" value="CapteG210437"/>
</dbReference>
<reference evidence="4" key="1">
    <citation type="submission" date="2012-12" db="EMBL/GenBank/DDBJ databases">
        <authorList>
            <person name="Hellsten U."/>
            <person name="Grimwood J."/>
            <person name="Chapman J.A."/>
            <person name="Shapiro H."/>
            <person name="Aerts A."/>
            <person name="Otillar R.P."/>
            <person name="Terry A.Y."/>
            <person name="Boore J.L."/>
            <person name="Simakov O."/>
            <person name="Marletaz F."/>
            <person name="Cho S.-J."/>
            <person name="Edsinger-Gonzales E."/>
            <person name="Havlak P."/>
            <person name="Kuo D.-H."/>
            <person name="Larsson T."/>
            <person name="Lv J."/>
            <person name="Arendt D."/>
            <person name="Savage R."/>
            <person name="Osoegawa K."/>
            <person name="de Jong P."/>
            <person name="Lindberg D.R."/>
            <person name="Seaver E.C."/>
            <person name="Weisblat D.A."/>
            <person name="Putnam N.H."/>
            <person name="Grigoriev I.V."/>
            <person name="Rokhsar D.S."/>
        </authorList>
    </citation>
    <scope>NUCLEOTIDE SEQUENCE</scope>
    <source>
        <strain evidence="4">I ESC-2004</strain>
    </source>
</reference>
<feature type="compositionally biased region" description="Basic and acidic residues" evidence="1">
    <location>
        <begin position="188"/>
        <end position="205"/>
    </location>
</feature>
<reference evidence="3" key="3">
    <citation type="submission" date="2015-06" db="UniProtKB">
        <authorList>
            <consortium name="EnsemblMetazoa"/>
        </authorList>
    </citation>
    <scope>IDENTIFICATION</scope>
</reference>
<organism evidence="2">
    <name type="scientific">Capitella teleta</name>
    <name type="common">Polychaete worm</name>
    <dbReference type="NCBI Taxonomy" id="283909"/>
    <lineage>
        <taxon>Eukaryota</taxon>
        <taxon>Metazoa</taxon>
        <taxon>Spiralia</taxon>
        <taxon>Lophotrochozoa</taxon>
        <taxon>Annelida</taxon>
        <taxon>Polychaeta</taxon>
        <taxon>Sedentaria</taxon>
        <taxon>Scolecida</taxon>
        <taxon>Capitellidae</taxon>
        <taxon>Capitella</taxon>
    </lineage>
</organism>
<dbReference type="Proteomes" id="UP000014760">
    <property type="component" value="Unassembled WGS sequence"/>
</dbReference>
<accession>R7TSN7</accession>
<protein>
    <submittedName>
        <fullName evidence="2 3">Uncharacterized protein</fullName>
    </submittedName>
</protein>
<evidence type="ECO:0000256" key="1">
    <source>
        <dbReference type="SAM" id="MobiDB-lite"/>
    </source>
</evidence>
<dbReference type="AlphaFoldDB" id="R7TSN7"/>
<proteinExistence type="predicted"/>
<keyword evidence="4" id="KW-1185">Reference proteome</keyword>
<sequence length="244" mass="25233">MDTDDAQRSRLKCHLVAMETRLVNTTHKEEYLDTIKKYAVIFDISPRRMAQGSMPVGLPVALPAAPRGTMVNCVPGCAPPSRDANRQHSAGMPHCNWLSMVRLAERPSNRFCNCVISSVPHATTAANLHGCTAASIMDAAIRALDSASAAVHANIGPSSNARDCGAAGGYSSSGSACIGRNARRHPVDKKAAEAEAGEPHGDKHGVGGGGGERGGGGGRGGTEEATLVTLCQLLVAEMPSLSPG</sequence>
<feature type="compositionally biased region" description="Gly residues" evidence="1">
    <location>
        <begin position="206"/>
        <end position="220"/>
    </location>
</feature>
<evidence type="ECO:0000313" key="3">
    <source>
        <dbReference type="EnsemblMetazoa" id="CapteP210437"/>
    </source>
</evidence>